<reference evidence="1 2" key="1">
    <citation type="submission" date="2020-08" db="EMBL/GenBank/DDBJ databases">
        <title>Genomic Encyclopedia of Type Strains, Phase III (KMG-III): the genomes of soil and plant-associated and newly described type strains.</title>
        <authorList>
            <person name="Whitman W."/>
        </authorList>
    </citation>
    <scope>NUCLEOTIDE SEQUENCE [LARGE SCALE GENOMIC DNA]</scope>
    <source>
        <strain evidence="1 2">CECT 7282</strain>
    </source>
</reference>
<gene>
    <name evidence="1" type="ORF">FHR94_003315</name>
</gene>
<name>A0A839VFA3_9GAMM</name>
<dbReference type="AlphaFoldDB" id="A0A839VFA3"/>
<evidence type="ECO:0000313" key="1">
    <source>
        <dbReference type="EMBL" id="MBB3192039.1"/>
    </source>
</evidence>
<accession>A0A839VFA3</accession>
<sequence length="133" mass="13385">MMDMALAIKNARLQAIADGVDAAGQGATFTLYTGPRPASANEAATGTELVALPVPLPFADTIENGVLTGNPMVEAMATGDGQAGWGRLRDAAGVAVMDLDAGEEGSSKPATLPATQIYAGMLIEGVSVVLAEP</sequence>
<dbReference type="RefSeq" id="WP_183327287.1">
    <property type="nucleotide sequence ID" value="NZ_JACHXP010000021.1"/>
</dbReference>
<proteinExistence type="predicted"/>
<evidence type="ECO:0000313" key="2">
    <source>
        <dbReference type="Proteomes" id="UP000547614"/>
    </source>
</evidence>
<dbReference type="Proteomes" id="UP000547614">
    <property type="component" value="Unassembled WGS sequence"/>
</dbReference>
<keyword evidence="2" id="KW-1185">Reference proteome</keyword>
<dbReference type="EMBL" id="JACHXP010000021">
    <property type="protein sequence ID" value="MBB3192039.1"/>
    <property type="molecule type" value="Genomic_DNA"/>
</dbReference>
<protein>
    <submittedName>
        <fullName evidence="1">Uncharacterized protein</fullName>
    </submittedName>
</protein>
<comment type="caution">
    <text evidence="1">The sequence shown here is derived from an EMBL/GenBank/DDBJ whole genome shotgun (WGS) entry which is preliminary data.</text>
</comment>
<organism evidence="1 2">
    <name type="scientific">Halomonas cerina</name>
    <dbReference type="NCBI Taxonomy" id="447424"/>
    <lineage>
        <taxon>Bacteria</taxon>
        <taxon>Pseudomonadati</taxon>
        <taxon>Pseudomonadota</taxon>
        <taxon>Gammaproteobacteria</taxon>
        <taxon>Oceanospirillales</taxon>
        <taxon>Halomonadaceae</taxon>
        <taxon>Halomonas</taxon>
    </lineage>
</organism>